<feature type="domain" description="RagB/SusD" evidence="7">
    <location>
        <begin position="270"/>
        <end position="483"/>
    </location>
</feature>
<evidence type="ECO:0000259" key="8">
    <source>
        <dbReference type="Pfam" id="PF14322"/>
    </source>
</evidence>
<dbReference type="InterPro" id="IPR033985">
    <property type="entry name" value="SusD-like_N"/>
</dbReference>
<dbReference type="Proteomes" id="UP000316778">
    <property type="component" value="Unassembled WGS sequence"/>
</dbReference>
<keyword evidence="4 6" id="KW-0472">Membrane</keyword>
<evidence type="ECO:0000259" key="7">
    <source>
        <dbReference type="Pfam" id="PF07980"/>
    </source>
</evidence>
<dbReference type="Gene3D" id="1.25.40.390">
    <property type="match status" value="1"/>
</dbReference>
<dbReference type="EMBL" id="VLLG01000003">
    <property type="protein sequence ID" value="TWI88445.1"/>
    <property type="molecule type" value="Genomic_DNA"/>
</dbReference>
<reference evidence="9 10" key="1">
    <citation type="journal article" date="2013" name="Stand. Genomic Sci.">
        <title>Genomic Encyclopedia of Type Strains, Phase I: The one thousand microbial genomes (KMG-I) project.</title>
        <authorList>
            <person name="Kyrpides N.C."/>
            <person name="Woyke T."/>
            <person name="Eisen J.A."/>
            <person name="Garrity G."/>
            <person name="Lilburn T.G."/>
            <person name="Beck B.J."/>
            <person name="Whitman W.B."/>
            <person name="Hugenholtz P."/>
            <person name="Klenk H.P."/>
        </authorList>
    </citation>
    <scope>NUCLEOTIDE SEQUENCE [LARGE SCALE GENOMIC DNA]</scope>
    <source>
        <strain evidence="9 10">DSM 13484</strain>
    </source>
</reference>
<evidence type="ECO:0000256" key="1">
    <source>
        <dbReference type="ARBA" id="ARBA00004442"/>
    </source>
</evidence>
<keyword evidence="10" id="KW-1185">Reference proteome</keyword>
<dbReference type="SUPFAM" id="SSF48452">
    <property type="entry name" value="TPR-like"/>
    <property type="match status" value="1"/>
</dbReference>
<dbReference type="CDD" id="cd08977">
    <property type="entry name" value="SusD"/>
    <property type="match status" value="1"/>
</dbReference>
<keyword evidence="6" id="KW-1133">Transmembrane helix</keyword>
<keyword evidence="6" id="KW-0812">Transmembrane</keyword>
<feature type="domain" description="SusD-like N-terminal" evidence="8">
    <location>
        <begin position="103"/>
        <end position="230"/>
    </location>
</feature>
<evidence type="ECO:0000313" key="9">
    <source>
        <dbReference type="EMBL" id="TWI88445.1"/>
    </source>
</evidence>
<gene>
    <name evidence="9" type="ORF">LX66_2530</name>
</gene>
<evidence type="ECO:0000256" key="2">
    <source>
        <dbReference type="ARBA" id="ARBA00006275"/>
    </source>
</evidence>
<organism evidence="9 10">
    <name type="scientific">Chitinophaga japonensis</name>
    <name type="common">Flexibacter japonensis</name>
    <dbReference type="NCBI Taxonomy" id="104662"/>
    <lineage>
        <taxon>Bacteria</taxon>
        <taxon>Pseudomonadati</taxon>
        <taxon>Bacteroidota</taxon>
        <taxon>Chitinophagia</taxon>
        <taxon>Chitinophagales</taxon>
        <taxon>Chitinophagaceae</taxon>
        <taxon>Chitinophaga</taxon>
    </lineage>
</organism>
<sequence length="528" mass="58799">MINIFDMKNYSNLYKILAGTVLVAGSLIIACNKELDKTDPSHPTLETYFKNSAELLSGTNAIYSIFHSGSLVGREWFFVHDLRGDDVASGGGQLEVPRAQILNGATTTDNALVDDVWNGLYTVIHRANTVIDNGPNVTDNDELRDRCVGEALFFRGWAYFELVSMWGAVPVYTTQVTEPSQFQARKSEDSVYLQVIQDLTAAAAVLPATTADLGRATKGAAQAMLGRAYMQMGDYAAAKTALEAVISSGQYRLMDNYSHNFDEEHEFNAESIFEAVFFDRGDNNFNWGYTGDDQPNAQPQSTVRNQEYSPIAWRNLIPSNRYLNEFENTATGAAKTDPRFAMSVYQTGDTYNNNMDTLTAAAQNGNSSVVNGVTKKISWRKFMLIYKDNNTFRPGGINQRIIRYAEVLLMMAECEAELGSAPAVVTGYLNQVRNRPGVQMPPYPTAQYPCSNKAELIRAIMHEKTVELGGEEIRNRDILRWRKQGYFTTDPLPYFRANRDELLPVPQAEIDNNPELGAAGIARQNVGY</sequence>
<dbReference type="InterPro" id="IPR012944">
    <property type="entry name" value="SusD_RagB_dom"/>
</dbReference>
<comment type="similarity">
    <text evidence="2">Belongs to the SusD family.</text>
</comment>
<dbReference type="Pfam" id="PF14322">
    <property type="entry name" value="SusD-like_3"/>
    <property type="match status" value="1"/>
</dbReference>
<proteinExistence type="inferred from homology"/>
<evidence type="ECO:0000256" key="4">
    <source>
        <dbReference type="ARBA" id="ARBA00023136"/>
    </source>
</evidence>
<accession>A0A562T4I3</accession>
<evidence type="ECO:0000256" key="5">
    <source>
        <dbReference type="ARBA" id="ARBA00023237"/>
    </source>
</evidence>
<dbReference type="InterPro" id="IPR011990">
    <property type="entry name" value="TPR-like_helical_dom_sf"/>
</dbReference>
<name>A0A562T4I3_CHIJA</name>
<comment type="caution">
    <text evidence="9">The sequence shown here is derived from an EMBL/GenBank/DDBJ whole genome shotgun (WGS) entry which is preliminary data.</text>
</comment>
<keyword evidence="5" id="KW-0998">Cell outer membrane</keyword>
<protein>
    <submittedName>
        <fullName evidence="9">Putative outer membrane starch-binding protein</fullName>
    </submittedName>
</protein>
<evidence type="ECO:0000313" key="10">
    <source>
        <dbReference type="Proteomes" id="UP000316778"/>
    </source>
</evidence>
<dbReference type="Pfam" id="PF07980">
    <property type="entry name" value="SusD_RagB"/>
    <property type="match status" value="1"/>
</dbReference>
<dbReference type="AlphaFoldDB" id="A0A562T4I3"/>
<evidence type="ECO:0000256" key="3">
    <source>
        <dbReference type="ARBA" id="ARBA00022729"/>
    </source>
</evidence>
<comment type="subcellular location">
    <subcellularLocation>
        <location evidence="1">Cell outer membrane</location>
    </subcellularLocation>
</comment>
<keyword evidence="3" id="KW-0732">Signal</keyword>
<evidence type="ECO:0000256" key="6">
    <source>
        <dbReference type="SAM" id="Phobius"/>
    </source>
</evidence>
<dbReference type="GO" id="GO:0009279">
    <property type="term" value="C:cell outer membrane"/>
    <property type="evidence" value="ECO:0007669"/>
    <property type="project" value="UniProtKB-SubCell"/>
</dbReference>
<feature type="transmembrane region" description="Helical" evidence="6">
    <location>
        <begin position="12"/>
        <end position="30"/>
    </location>
</feature>